<dbReference type="KEGG" id="ssl:SS1G_07455"/>
<dbReference type="HOGENOM" id="CLU_2962277_0_0_1"/>
<evidence type="ECO:0000313" key="2">
    <source>
        <dbReference type="Proteomes" id="UP000001312"/>
    </source>
</evidence>
<evidence type="ECO:0000313" key="1">
    <source>
        <dbReference type="EMBL" id="EDO04971.1"/>
    </source>
</evidence>
<dbReference type="Proteomes" id="UP000001312">
    <property type="component" value="Unassembled WGS sequence"/>
</dbReference>
<reference evidence="2" key="1">
    <citation type="journal article" date="2011" name="PLoS Genet.">
        <title>Genomic analysis of the necrotrophic fungal pathogens Sclerotinia sclerotiorum and Botrytis cinerea.</title>
        <authorList>
            <person name="Amselem J."/>
            <person name="Cuomo C.A."/>
            <person name="van Kan J.A."/>
            <person name="Viaud M."/>
            <person name="Benito E.P."/>
            <person name="Couloux A."/>
            <person name="Coutinho P.M."/>
            <person name="de Vries R.P."/>
            <person name="Dyer P.S."/>
            <person name="Fillinger S."/>
            <person name="Fournier E."/>
            <person name="Gout L."/>
            <person name="Hahn M."/>
            <person name="Kohn L."/>
            <person name="Lapalu N."/>
            <person name="Plummer K.M."/>
            <person name="Pradier J.M."/>
            <person name="Quevillon E."/>
            <person name="Sharon A."/>
            <person name="Simon A."/>
            <person name="ten Have A."/>
            <person name="Tudzynski B."/>
            <person name="Tudzynski P."/>
            <person name="Wincker P."/>
            <person name="Andrew M."/>
            <person name="Anthouard V."/>
            <person name="Beever R.E."/>
            <person name="Beffa R."/>
            <person name="Benoit I."/>
            <person name="Bouzid O."/>
            <person name="Brault B."/>
            <person name="Chen Z."/>
            <person name="Choquer M."/>
            <person name="Collemare J."/>
            <person name="Cotton P."/>
            <person name="Danchin E.G."/>
            <person name="Da Silva C."/>
            <person name="Gautier A."/>
            <person name="Giraud C."/>
            <person name="Giraud T."/>
            <person name="Gonzalez C."/>
            <person name="Grossetete S."/>
            <person name="Guldener U."/>
            <person name="Henrissat B."/>
            <person name="Howlett B.J."/>
            <person name="Kodira C."/>
            <person name="Kretschmer M."/>
            <person name="Lappartient A."/>
            <person name="Leroch M."/>
            <person name="Levis C."/>
            <person name="Mauceli E."/>
            <person name="Neuveglise C."/>
            <person name="Oeser B."/>
            <person name="Pearson M."/>
            <person name="Poulain J."/>
            <person name="Poussereau N."/>
            <person name="Quesneville H."/>
            <person name="Rascle C."/>
            <person name="Schumacher J."/>
            <person name="Segurens B."/>
            <person name="Sexton A."/>
            <person name="Silva E."/>
            <person name="Sirven C."/>
            <person name="Soanes D.M."/>
            <person name="Talbot N.J."/>
            <person name="Templeton M."/>
            <person name="Yandava C."/>
            <person name="Yarden O."/>
            <person name="Zeng Q."/>
            <person name="Rollins J.A."/>
            <person name="Lebrun M.H."/>
            <person name="Dickman M."/>
        </authorList>
    </citation>
    <scope>NUCLEOTIDE SEQUENCE [LARGE SCALE GENOMIC DNA]</scope>
    <source>
        <strain evidence="2">ATCC 18683 / 1980 / Ss-1</strain>
    </source>
</reference>
<dbReference type="AlphaFoldDB" id="A7EQ55"/>
<dbReference type="GeneID" id="5487800"/>
<dbReference type="InParanoid" id="A7EQ55"/>
<name>A7EQ55_SCLS1</name>
<protein>
    <submittedName>
        <fullName evidence="1">Uncharacterized protein</fullName>
    </submittedName>
</protein>
<dbReference type="RefSeq" id="XP_001592008.1">
    <property type="nucleotide sequence ID" value="XM_001591958.1"/>
</dbReference>
<accession>A7EQ55</accession>
<sequence>MQMKIALEYSSVLSGSILEEIGMDSDRSDDLRRFLTPGFRHLSWSLAMNYRPHVVRSET</sequence>
<proteinExistence type="predicted"/>
<organism evidence="1 2">
    <name type="scientific">Sclerotinia sclerotiorum (strain ATCC 18683 / 1980 / Ss-1)</name>
    <name type="common">White mold</name>
    <name type="synonym">Whetzelinia sclerotiorum</name>
    <dbReference type="NCBI Taxonomy" id="665079"/>
    <lineage>
        <taxon>Eukaryota</taxon>
        <taxon>Fungi</taxon>
        <taxon>Dikarya</taxon>
        <taxon>Ascomycota</taxon>
        <taxon>Pezizomycotina</taxon>
        <taxon>Leotiomycetes</taxon>
        <taxon>Helotiales</taxon>
        <taxon>Sclerotiniaceae</taxon>
        <taxon>Sclerotinia</taxon>
    </lineage>
</organism>
<keyword evidence="2" id="KW-1185">Reference proteome</keyword>
<dbReference type="EMBL" id="CH476629">
    <property type="protein sequence ID" value="EDO04971.1"/>
    <property type="molecule type" value="Genomic_DNA"/>
</dbReference>
<gene>
    <name evidence="1" type="ORF">SS1G_07455</name>
</gene>